<evidence type="ECO:0000259" key="2">
    <source>
        <dbReference type="Pfam" id="PF00534"/>
    </source>
</evidence>
<dbReference type="OrthoDB" id="1450439at2"/>
<dbReference type="PANTHER" id="PTHR46401:SF2">
    <property type="entry name" value="GLYCOSYLTRANSFERASE WBBK-RELATED"/>
    <property type="match status" value="1"/>
</dbReference>
<accession>A0A1M7ZKH6</accession>
<feature type="domain" description="Glycosyl transferase family 1" evidence="2">
    <location>
        <begin position="180"/>
        <end position="355"/>
    </location>
</feature>
<protein>
    <submittedName>
        <fullName evidence="3">Glycosyltransferase involved in cell wall bisynthesis</fullName>
    </submittedName>
</protein>
<sequence length="380" mass="43893">MKKKEIIYISDSCIPSYSADSIHVMKMCHALSNQGYQVTLVGKRTRNMVNGISDIHSFYGVENCFDIILFPKKAFKFSGRLYNLMLPFFGIKAQRIAYTRSIYAAFWYSLLKKEIAFEIHEPFNTKNGWLKFLFQFIVERNNVKKWIVISLPLKDHLITEFGIDSKAILLAHDGADKIQKSNPEIRLNNEKLKVGYVGSLFQGKGMEIILPLSKKMKQIDFHVVGGNEAQLEFWKTQFSGEENNLIFHGFQSPKNSQKFMNQFDILLAPYLQKVFVKSSKKSNNLSKWMSPLKIFEYMAVGKPIIASDLPVIREILTHNESAILCDPDSLEDWEISLMKLIEFPEFSKQLGNQARVVLESKFTWDIRSKKILDFLESNEV</sequence>
<dbReference type="AlphaFoldDB" id="A0A1M7ZKH6"/>
<evidence type="ECO:0000313" key="3">
    <source>
        <dbReference type="EMBL" id="SHO65381.1"/>
    </source>
</evidence>
<keyword evidence="4" id="KW-1185">Reference proteome</keyword>
<evidence type="ECO:0000313" key="4">
    <source>
        <dbReference type="Proteomes" id="UP000184609"/>
    </source>
</evidence>
<keyword evidence="1 3" id="KW-0808">Transferase</keyword>
<dbReference type="Gene3D" id="3.40.50.2000">
    <property type="entry name" value="Glycogen Phosphorylase B"/>
    <property type="match status" value="2"/>
</dbReference>
<dbReference type="Proteomes" id="UP000184609">
    <property type="component" value="Unassembled WGS sequence"/>
</dbReference>
<dbReference type="RefSeq" id="WP_073573641.1">
    <property type="nucleotide sequence ID" value="NZ_FRXN01000008.1"/>
</dbReference>
<dbReference type="InterPro" id="IPR001296">
    <property type="entry name" value="Glyco_trans_1"/>
</dbReference>
<gene>
    <name evidence="3" type="ORF">SAMN04488108_4042</name>
</gene>
<dbReference type="EMBL" id="FRXN01000008">
    <property type="protein sequence ID" value="SHO65381.1"/>
    <property type="molecule type" value="Genomic_DNA"/>
</dbReference>
<organism evidence="3 4">
    <name type="scientific">Algoriphagus zhangzhouensis</name>
    <dbReference type="NCBI Taxonomy" id="1073327"/>
    <lineage>
        <taxon>Bacteria</taxon>
        <taxon>Pseudomonadati</taxon>
        <taxon>Bacteroidota</taxon>
        <taxon>Cytophagia</taxon>
        <taxon>Cytophagales</taxon>
        <taxon>Cyclobacteriaceae</taxon>
        <taxon>Algoriphagus</taxon>
    </lineage>
</organism>
<dbReference type="SUPFAM" id="SSF53756">
    <property type="entry name" value="UDP-Glycosyltransferase/glycogen phosphorylase"/>
    <property type="match status" value="1"/>
</dbReference>
<dbReference type="CDD" id="cd03801">
    <property type="entry name" value="GT4_PimA-like"/>
    <property type="match status" value="1"/>
</dbReference>
<dbReference type="STRING" id="1073327.SAMN04488108_4042"/>
<dbReference type="GO" id="GO:0009103">
    <property type="term" value="P:lipopolysaccharide biosynthetic process"/>
    <property type="evidence" value="ECO:0007669"/>
    <property type="project" value="TreeGrafter"/>
</dbReference>
<reference evidence="4" key="1">
    <citation type="submission" date="2016-12" db="EMBL/GenBank/DDBJ databases">
        <authorList>
            <person name="Varghese N."/>
            <person name="Submissions S."/>
        </authorList>
    </citation>
    <scope>NUCLEOTIDE SEQUENCE [LARGE SCALE GENOMIC DNA]</scope>
    <source>
        <strain evidence="4">DSM 25035</strain>
    </source>
</reference>
<dbReference type="GO" id="GO:0016757">
    <property type="term" value="F:glycosyltransferase activity"/>
    <property type="evidence" value="ECO:0007669"/>
    <property type="project" value="InterPro"/>
</dbReference>
<dbReference type="PANTHER" id="PTHR46401">
    <property type="entry name" value="GLYCOSYLTRANSFERASE WBBK-RELATED"/>
    <property type="match status" value="1"/>
</dbReference>
<evidence type="ECO:0000256" key="1">
    <source>
        <dbReference type="ARBA" id="ARBA00022679"/>
    </source>
</evidence>
<dbReference type="Pfam" id="PF00534">
    <property type="entry name" value="Glycos_transf_1"/>
    <property type="match status" value="1"/>
</dbReference>
<proteinExistence type="predicted"/>
<name>A0A1M7ZKH6_9BACT</name>